<feature type="domain" description="FAD/NAD(P)-binding" evidence="5">
    <location>
        <begin position="3"/>
        <end position="295"/>
    </location>
</feature>
<protein>
    <submittedName>
        <fullName evidence="6">NAD(P)/FAD-dependent oxidoreductase</fullName>
    </submittedName>
</protein>
<keyword evidence="2" id="KW-0285">Flavoprotein</keyword>
<dbReference type="Proteomes" id="UP000477750">
    <property type="component" value="Unassembled WGS sequence"/>
</dbReference>
<keyword evidence="3" id="KW-0274">FAD</keyword>
<comment type="caution">
    <text evidence="6">The sequence shown here is derived from an EMBL/GenBank/DDBJ whole genome shotgun (WGS) entry which is preliminary data.</text>
</comment>
<organism evidence="6 7">
    <name type="scientific">Glycomyces albidus</name>
    <dbReference type="NCBI Taxonomy" id="2656774"/>
    <lineage>
        <taxon>Bacteria</taxon>
        <taxon>Bacillati</taxon>
        <taxon>Actinomycetota</taxon>
        <taxon>Actinomycetes</taxon>
        <taxon>Glycomycetales</taxon>
        <taxon>Glycomycetaceae</taxon>
        <taxon>Glycomyces</taxon>
    </lineage>
</organism>
<dbReference type="InterPro" id="IPR023753">
    <property type="entry name" value="FAD/NAD-binding_dom"/>
</dbReference>
<evidence type="ECO:0000256" key="1">
    <source>
        <dbReference type="ARBA" id="ARBA00001974"/>
    </source>
</evidence>
<comment type="cofactor">
    <cofactor evidence="1">
        <name>FAD</name>
        <dbReference type="ChEBI" id="CHEBI:57692"/>
    </cofactor>
</comment>
<dbReference type="SUPFAM" id="SSF51905">
    <property type="entry name" value="FAD/NAD(P)-binding domain"/>
    <property type="match status" value="2"/>
</dbReference>
<dbReference type="GO" id="GO:0005737">
    <property type="term" value="C:cytoplasm"/>
    <property type="evidence" value="ECO:0007669"/>
    <property type="project" value="TreeGrafter"/>
</dbReference>
<accession>A0A6L5GEK9</accession>
<dbReference type="PRINTS" id="PR00469">
    <property type="entry name" value="PNDRDTASEII"/>
</dbReference>
<dbReference type="AlphaFoldDB" id="A0A6L5GEK9"/>
<keyword evidence="7" id="KW-1185">Reference proteome</keyword>
<dbReference type="RefSeq" id="WP_153027128.1">
    <property type="nucleotide sequence ID" value="NZ_WIAO01000033.1"/>
</dbReference>
<dbReference type="Gene3D" id="3.50.50.60">
    <property type="entry name" value="FAD/NAD(P)-binding domain"/>
    <property type="match status" value="2"/>
</dbReference>
<reference evidence="6 7" key="1">
    <citation type="submission" date="2019-10" db="EMBL/GenBank/DDBJ databases">
        <title>Glycomyces albidus sp. nov., a novel actinomycete isolated from rhizosphere soil of wheat (Triticum aestivum L.).</title>
        <authorList>
            <person name="Qian L."/>
        </authorList>
    </citation>
    <scope>NUCLEOTIDE SEQUENCE [LARGE SCALE GENOMIC DNA]</scope>
    <source>
        <strain evidence="6 7">NEAU-7082</strain>
    </source>
</reference>
<dbReference type="InterPro" id="IPR050446">
    <property type="entry name" value="FAD-oxidoreductase/Apoptosis"/>
</dbReference>
<dbReference type="Pfam" id="PF07992">
    <property type="entry name" value="Pyr_redox_2"/>
    <property type="match status" value="1"/>
</dbReference>
<evidence type="ECO:0000256" key="3">
    <source>
        <dbReference type="ARBA" id="ARBA00022827"/>
    </source>
</evidence>
<evidence type="ECO:0000259" key="5">
    <source>
        <dbReference type="Pfam" id="PF07992"/>
    </source>
</evidence>
<proteinExistence type="predicted"/>
<dbReference type="GO" id="GO:0016651">
    <property type="term" value="F:oxidoreductase activity, acting on NAD(P)H"/>
    <property type="evidence" value="ECO:0007669"/>
    <property type="project" value="TreeGrafter"/>
</dbReference>
<evidence type="ECO:0000256" key="4">
    <source>
        <dbReference type="ARBA" id="ARBA00023002"/>
    </source>
</evidence>
<sequence>MRTVVVVGAGTAGLSAAAELRRQGWDGRLVVIGEEPEHPYRRPPLSKEYLLAAAAPTVHFPLPDDLGAEWRLGTAAVGLDAPGRAVLTGDGDRIAYDGLVIATGAPARRLRPELAHERVHTLRTLADAAGLRAALAEGRRVLVVGAGFLGGELASAITAAGGSVTLVDRSPLPLLAAAGPAVGRWAAGLHRAHGVDYRPRTEVVGIADADGAAAVRLSDGTTVAADLVVAATGASPDTHWLRGSGLAADDGVLLDHSGLAAPGVAAAGDVARAPQPLLGGEAVRVEHHSSAVAQGVRAARALLGLPAGPAPVPSFQSHLHGRRIHSVGFTGRRFAFTAVETGARDEPGLLGEYRHRGRLVGAVATAPRHLRSLTRYRQILEASS</sequence>
<evidence type="ECO:0000313" key="7">
    <source>
        <dbReference type="Proteomes" id="UP000477750"/>
    </source>
</evidence>
<evidence type="ECO:0000313" key="6">
    <source>
        <dbReference type="EMBL" id="MQM28016.1"/>
    </source>
</evidence>
<dbReference type="InterPro" id="IPR036188">
    <property type="entry name" value="FAD/NAD-bd_sf"/>
</dbReference>
<gene>
    <name evidence="6" type="ORF">GFD30_20970</name>
</gene>
<keyword evidence="4" id="KW-0560">Oxidoreductase</keyword>
<dbReference type="PANTHER" id="PTHR43557:SF2">
    <property type="entry name" value="RIESKE DOMAIN-CONTAINING PROTEIN-RELATED"/>
    <property type="match status" value="1"/>
</dbReference>
<dbReference type="PRINTS" id="PR00368">
    <property type="entry name" value="FADPNR"/>
</dbReference>
<evidence type="ECO:0000256" key="2">
    <source>
        <dbReference type="ARBA" id="ARBA00022630"/>
    </source>
</evidence>
<dbReference type="PANTHER" id="PTHR43557">
    <property type="entry name" value="APOPTOSIS-INDUCING FACTOR 1"/>
    <property type="match status" value="1"/>
</dbReference>
<dbReference type="EMBL" id="WIAO01000033">
    <property type="protein sequence ID" value="MQM28016.1"/>
    <property type="molecule type" value="Genomic_DNA"/>
</dbReference>
<name>A0A6L5GEK9_9ACTN</name>